<sequence>MKTEKKSILEYLSQNRFVIPVFQRHYAWGEDQCTQLWEDIVAFFEGGAIVLN</sequence>
<comment type="caution">
    <text evidence="2">The sequence shown here is derived from an EMBL/GenBank/DDBJ whole genome shotgun (WGS) entry which is preliminary data.</text>
</comment>
<proteinExistence type="predicted"/>
<evidence type="ECO:0000313" key="3">
    <source>
        <dbReference type="Proteomes" id="UP001595783"/>
    </source>
</evidence>
<dbReference type="RefSeq" id="WP_382262231.1">
    <property type="nucleotide sequence ID" value="NZ_JBHRZO010000001.1"/>
</dbReference>
<feature type="domain" description="GmrSD restriction endonucleases N-terminal" evidence="1">
    <location>
        <begin position="10"/>
        <end position="51"/>
    </location>
</feature>
<evidence type="ECO:0000259" key="1">
    <source>
        <dbReference type="Pfam" id="PF03235"/>
    </source>
</evidence>
<dbReference type="Proteomes" id="UP001595783">
    <property type="component" value="Unassembled WGS sequence"/>
</dbReference>
<evidence type="ECO:0000313" key="2">
    <source>
        <dbReference type="EMBL" id="MFC3846952.1"/>
    </source>
</evidence>
<gene>
    <name evidence="2" type="ORF">ACFOPX_00165</name>
</gene>
<reference evidence="3" key="1">
    <citation type="journal article" date="2019" name="Int. J. Syst. Evol. Microbiol.">
        <title>The Global Catalogue of Microorganisms (GCM) 10K type strain sequencing project: providing services to taxonomists for standard genome sequencing and annotation.</title>
        <authorList>
            <consortium name="The Broad Institute Genomics Platform"/>
            <consortium name="The Broad Institute Genome Sequencing Center for Infectious Disease"/>
            <person name="Wu L."/>
            <person name="Ma J."/>
        </authorList>
    </citation>
    <scope>NUCLEOTIDE SEQUENCE [LARGE SCALE GENOMIC DNA]</scope>
    <source>
        <strain evidence="3">CCUG 53816</strain>
    </source>
</reference>
<accession>A0ABV7ZI53</accession>
<protein>
    <submittedName>
        <fullName evidence="2">DUF262 domain-containing protein</fullName>
    </submittedName>
</protein>
<dbReference type="InterPro" id="IPR004919">
    <property type="entry name" value="GmrSD_N"/>
</dbReference>
<keyword evidence="3" id="KW-1185">Reference proteome</keyword>
<organism evidence="2 3">
    <name type="scientific">Helicobacter baculiformis</name>
    <dbReference type="NCBI Taxonomy" id="427351"/>
    <lineage>
        <taxon>Bacteria</taxon>
        <taxon>Pseudomonadati</taxon>
        <taxon>Campylobacterota</taxon>
        <taxon>Epsilonproteobacteria</taxon>
        <taxon>Campylobacterales</taxon>
        <taxon>Helicobacteraceae</taxon>
        <taxon>Helicobacter</taxon>
    </lineage>
</organism>
<name>A0ABV7ZI53_9HELI</name>
<dbReference type="Pfam" id="PF03235">
    <property type="entry name" value="GmrSD_N"/>
    <property type="match status" value="1"/>
</dbReference>
<dbReference type="EMBL" id="JBHRZO010000001">
    <property type="protein sequence ID" value="MFC3846952.1"/>
    <property type="molecule type" value="Genomic_DNA"/>
</dbReference>